<dbReference type="STRING" id="889306.KP78_18510"/>
<dbReference type="Proteomes" id="UP000031938">
    <property type="component" value="Unassembled WGS sequence"/>
</dbReference>
<organism evidence="1 2">
    <name type="scientific">Jeotgalibacillus soli</name>
    <dbReference type="NCBI Taxonomy" id="889306"/>
    <lineage>
        <taxon>Bacteria</taxon>
        <taxon>Bacillati</taxon>
        <taxon>Bacillota</taxon>
        <taxon>Bacilli</taxon>
        <taxon>Bacillales</taxon>
        <taxon>Caryophanaceae</taxon>
        <taxon>Jeotgalibacillus</taxon>
    </lineage>
</organism>
<comment type="caution">
    <text evidence="1">The sequence shown here is derived from an EMBL/GenBank/DDBJ whole genome shotgun (WGS) entry which is preliminary data.</text>
</comment>
<evidence type="ECO:0000313" key="1">
    <source>
        <dbReference type="EMBL" id="KIL46733.1"/>
    </source>
</evidence>
<sequence length="48" mass="5744">MIIFSFIMFSSLYFYKLLTPSMKEMELTVKHHEKNLLDFRDNGVKSNV</sequence>
<evidence type="ECO:0000313" key="2">
    <source>
        <dbReference type="Proteomes" id="UP000031938"/>
    </source>
</evidence>
<reference evidence="1 2" key="1">
    <citation type="submission" date="2015-01" db="EMBL/GenBank/DDBJ databases">
        <title>Genome sequencing of Jeotgalibacillus soli.</title>
        <authorList>
            <person name="Goh K.M."/>
            <person name="Chan K.-G."/>
            <person name="Yaakop A.S."/>
            <person name="Ee R."/>
            <person name="Gan H.M."/>
            <person name="Chan C.S."/>
        </authorList>
    </citation>
    <scope>NUCLEOTIDE SEQUENCE [LARGE SCALE GENOMIC DNA]</scope>
    <source>
        <strain evidence="1 2">P9</strain>
    </source>
</reference>
<keyword evidence="2" id="KW-1185">Reference proteome</keyword>
<gene>
    <name evidence="1" type="ORF">KP78_18510</name>
</gene>
<dbReference type="EMBL" id="JXRP01000016">
    <property type="protein sequence ID" value="KIL46733.1"/>
    <property type="molecule type" value="Genomic_DNA"/>
</dbReference>
<accession>A0A0C2VRW0</accession>
<dbReference type="PATRIC" id="fig|889306.3.peg.1866"/>
<dbReference type="AlphaFoldDB" id="A0A0C2VRW0"/>
<protein>
    <submittedName>
        <fullName evidence="1">Uncharacterized protein</fullName>
    </submittedName>
</protein>
<proteinExistence type="predicted"/>
<name>A0A0C2VRW0_9BACL</name>